<organism evidence="1 2">
    <name type="scientific">Acaulospora colombiana</name>
    <dbReference type="NCBI Taxonomy" id="27376"/>
    <lineage>
        <taxon>Eukaryota</taxon>
        <taxon>Fungi</taxon>
        <taxon>Fungi incertae sedis</taxon>
        <taxon>Mucoromycota</taxon>
        <taxon>Glomeromycotina</taxon>
        <taxon>Glomeromycetes</taxon>
        <taxon>Diversisporales</taxon>
        <taxon>Acaulosporaceae</taxon>
        <taxon>Acaulospora</taxon>
    </lineage>
</organism>
<accession>A0ACA9LKK3</accession>
<reference evidence="1" key="1">
    <citation type="submission" date="2021-06" db="EMBL/GenBank/DDBJ databases">
        <authorList>
            <person name="Kallberg Y."/>
            <person name="Tangrot J."/>
            <person name="Rosling A."/>
        </authorList>
    </citation>
    <scope>NUCLEOTIDE SEQUENCE</scope>
    <source>
        <strain evidence="1">CL356</strain>
    </source>
</reference>
<name>A0ACA9LKK3_9GLOM</name>
<evidence type="ECO:0000313" key="1">
    <source>
        <dbReference type="EMBL" id="CAG8535820.1"/>
    </source>
</evidence>
<protein>
    <submittedName>
        <fullName evidence="1">7023_t:CDS:1</fullName>
    </submittedName>
</protein>
<comment type="caution">
    <text evidence="1">The sequence shown here is derived from an EMBL/GenBank/DDBJ whole genome shotgun (WGS) entry which is preliminary data.</text>
</comment>
<evidence type="ECO:0000313" key="2">
    <source>
        <dbReference type="Proteomes" id="UP000789525"/>
    </source>
</evidence>
<gene>
    <name evidence="1" type="ORF">ACOLOM_LOCUS4266</name>
</gene>
<dbReference type="Proteomes" id="UP000789525">
    <property type="component" value="Unassembled WGS sequence"/>
</dbReference>
<sequence>MCSKLHFSTSLRHNVIRDNFKVKFWLINDKSRKYYTNSINPRSFLYEPPEEETTDLPLECVAPKEVLPLLRAIQLNKKAEAWKIYRDLNNAKKLHLLSPIQHSLVLKFFDIRKLPKKNSSSIKLFSDQLLYIFRQMELVGHQPGIIDYTHMLNVFSRIRHSRICENLWVESSKKGITPTIYMYNSYLASCLHRERPLLKKANYIVGKLTRSGLRANLTTYSLLVRLHCCARNFEAAQNILDNKFDLQRNLDAESHWELRYHIWAIVRALRSMISAYGYKGDLSAMDNCYRILKFYDKPDIQLFNTLILHSCNNSSIQRGQQYFDEMLSCNVKPDQQIFRLLIKYLCDKGKTRASCELLETMKEKYNLIPSDYILVNIYKTMIMKKRIKDANEFAEKWKIPTSWLAKNKSIKHISQ</sequence>
<dbReference type="EMBL" id="CAJVPT010006902">
    <property type="protein sequence ID" value="CAG8535820.1"/>
    <property type="molecule type" value="Genomic_DNA"/>
</dbReference>
<proteinExistence type="predicted"/>
<keyword evidence="2" id="KW-1185">Reference proteome</keyword>